<organism evidence="9 10">
    <name type="scientific">Chiloscyllium punctatum</name>
    <name type="common">Brownbanded bambooshark</name>
    <name type="synonym">Hemiscyllium punctatum</name>
    <dbReference type="NCBI Taxonomy" id="137246"/>
    <lineage>
        <taxon>Eukaryota</taxon>
        <taxon>Metazoa</taxon>
        <taxon>Chordata</taxon>
        <taxon>Craniata</taxon>
        <taxon>Vertebrata</taxon>
        <taxon>Chondrichthyes</taxon>
        <taxon>Elasmobranchii</taxon>
        <taxon>Galeomorphii</taxon>
        <taxon>Galeoidea</taxon>
        <taxon>Orectolobiformes</taxon>
        <taxon>Hemiscylliidae</taxon>
        <taxon>Chiloscyllium</taxon>
    </lineage>
</organism>
<keyword evidence="10" id="KW-1185">Reference proteome</keyword>
<dbReference type="InterPro" id="IPR003378">
    <property type="entry name" value="Fringe-like_glycosylTrfase"/>
</dbReference>
<evidence type="ECO:0000313" key="10">
    <source>
        <dbReference type="Proteomes" id="UP000287033"/>
    </source>
</evidence>
<dbReference type="STRING" id="137246.A0A401TFT4"/>
<keyword evidence="2" id="KW-0328">Glycosyltransferase</keyword>
<evidence type="ECO:0000256" key="4">
    <source>
        <dbReference type="ARBA" id="ARBA00022692"/>
    </source>
</evidence>
<comment type="subcellular location">
    <subcellularLocation>
        <location evidence="1">Membrane</location>
        <topology evidence="1">Single-pass type II membrane protein</topology>
    </subcellularLocation>
</comment>
<evidence type="ECO:0000256" key="5">
    <source>
        <dbReference type="ARBA" id="ARBA00022968"/>
    </source>
</evidence>
<dbReference type="EMBL" id="BEZZ01052369">
    <property type="protein sequence ID" value="GCC41507.1"/>
    <property type="molecule type" value="Genomic_DNA"/>
</dbReference>
<gene>
    <name evidence="9" type="ORF">chiPu_0025110</name>
</gene>
<evidence type="ECO:0000256" key="7">
    <source>
        <dbReference type="ARBA" id="ARBA00023136"/>
    </source>
</evidence>
<dbReference type="Pfam" id="PF02434">
    <property type="entry name" value="Fringe"/>
    <property type="match status" value="1"/>
</dbReference>
<dbReference type="Proteomes" id="UP000287033">
    <property type="component" value="Unassembled WGS sequence"/>
</dbReference>
<evidence type="ECO:0000256" key="2">
    <source>
        <dbReference type="ARBA" id="ARBA00022676"/>
    </source>
</evidence>
<name>A0A401TFT4_CHIPU</name>
<protein>
    <recommendedName>
        <fullName evidence="8">Fringe-like glycosyltransferase domain-containing protein</fullName>
    </recommendedName>
</protein>
<feature type="non-terminal residue" evidence="9">
    <location>
        <position position="1"/>
    </location>
</feature>
<proteinExistence type="predicted"/>
<dbReference type="GO" id="GO:0047238">
    <property type="term" value="F:glucuronosyl-N-acetylgalactosaminyl-proteoglycan 4-beta-N-acetylgalactosaminyltransferase activity"/>
    <property type="evidence" value="ECO:0007669"/>
    <property type="project" value="TreeGrafter"/>
</dbReference>
<dbReference type="OrthoDB" id="9985088at2759"/>
<evidence type="ECO:0000313" key="9">
    <source>
        <dbReference type="EMBL" id="GCC41507.1"/>
    </source>
</evidence>
<keyword evidence="5" id="KW-0735">Signal-anchor</keyword>
<keyword evidence="6" id="KW-1133">Transmembrane helix</keyword>
<evidence type="ECO:0000256" key="1">
    <source>
        <dbReference type="ARBA" id="ARBA00004606"/>
    </source>
</evidence>
<evidence type="ECO:0000256" key="3">
    <source>
        <dbReference type="ARBA" id="ARBA00022679"/>
    </source>
</evidence>
<evidence type="ECO:0000256" key="6">
    <source>
        <dbReference type="ARBA" id="ARBA00022989"/>
    </source>
</evidence>
<feature type="domain" description="Fringe-like glycosyltransferase" evidence="8">
    <location>
        <begin position="14"/>
        <end position="182"/>
    </location>
</feature>
<dbReference type="Gene3D" id="3.90.550.50">
    <property type="match status" value="1"/>
</dbReference>
<dbReference type="OMA" id="RTIGHHI"/>
<dbReference type="AlphaFoldDB" id="A0A401TFT4"/>
<accession>A0A401TFT4</accession>
<comment type="caution">
    <text evidence="9">The sequence shown here is derived from an EMBL/GenBank/DDBJ whole genome shotgun (WGS) entry which is preliminary data.</text>
</comment>
<dbReference type="PANTHER" id="PTHR12369">
    <property type="entry name" value="CHONDROITIN SYNTHASE"/>
    <property type="match status" value="1"/>
</dbReference>
<keyword evidence="4" id="KW-0812">Transmembrane</keyword>
<reference evidence="9 10" key="1">
    <citation type="journal article" date="2018" name="Nat. Ecol. Evol.">
        <title>Shark genomes provide insights into elasmobranch evolution and the origin of vertebrates.</title>
        <authorList>
            <person name="Hara Y"/>
            <person name="Yamaguchi K"/>
            <person name="Onimaru K"/>
            <person name="Kadota M"/>
            <person name="Koyanagi M"/>
            <person name="Keeley SD"/>
            <person name="Tatsumi K"/>
            <person name="Tanaka K"/>
            <person name="Motone F"/>
            <person name="Kageyama Y"/>
            <person name="Nozu R"/>
            <person name="Adachi N"/>
            <person name="Nishimura O"/>
            <person name="Nakagawa R"/>
            <person name="Tanegashima C"/>
            <person name="Kiyatake I"/>
            <person name="Matsumoto R"/>
            <person name="Murakumo K"/>
            <person name="Nishida K"/>
            <person name="Terakita A"/>
            <person name="Kuratani S"/>
            <person name="Sato K"/>
            <person name="Hyodo S Kuraku.S."/>
        </authorList>
    </citation>
    <scope>NUCLEOTIDE SEQUENCE [LARGE SCALE GENOMIC DNA]</scope>
</reference>
<dbReference type="PANTHER" id="PTHR12369:SF13">
    <property type="entry name" value="HEXOSYLTRANSFERASE"/>
    <property type="match status" value="1"/>
</dbReference>
<evidence type="ECO:0000259" key="8">
    <source>
        <dbReference type="Pfam" id="PF02434"/>
    </source>
</evidence>
<dbReference type="InterPro" id="IPR051227">
    <property type="entry name" value="CS_glycosyltransferase"/>
</dbReference>
<sequence length="201" mass="22995">SRYISTELGIRECLFVGVLTSKTTLNSLAVAVNRTIGHHIDKVLYFTGTRSRKIPHGMYIVTHGDERPIWNMYQTVKYIFEHFSSEYDWFFLIQDDSYTESDRIKSLVNHLSINTDLYMGCPQEFIGGDTDGRYCHGGFGFLLSRSLLIKLQPHLETCRNDILSSRPDEWLGRCIIDYVSVSCVSEYEVGALAAELNHLPD</sequence>
<keyword evidence="3" id="KW-0808">Transferase</keyword>
<dbReference type="GO" id="GO:0016020">
    <property type="term" value="C:membrane"/>
    <property type="evidence" value="ECO:0007669"/>
    <property type="project" value="UniProtKB-SubCell"/>
</dbReference>
<keyword evidence="7" id="KW-0472">Membrane</keyword>